<organism evidence="1 2">
    <name type="scientific">Marivirga lumbricoides</name>
    <dbReference type="NCBI Taxonomy" id="1046115"/>
    <lineage>
        <taxon>Bacteria</taxon>
        <taxon>Pseudomonadati</taxon>
        <taxon>Bacteroidota</taxon>
        <taxon>Cytophagia</taxon>
        <taxon>Cytophagales</taxon>
        <taxon>Marivirgaceae</taxon>
        <taxon>Marivirga</taxon>
    </lineage>
</organism>
<accession>A0A2T4DVW4</accession>
<proteinExistence type="predicted"/>
<dbReference type="AlphaFoldDB" id="A0A2T4DVW4"/>
<comment type="caution">
    <text evidence="1">The sequence shown here is derived from an EMBL/GenBank/DDBJ whole genome shotgun (WGS) entry which is preliminary data.</text>
</comment>
<protein>
    <submittedName>
        <fullName evidence="1">Uncharacterized protein</fullName>
    </submittedName>
</protein>
<evidence type="ECO:0000313" key="1">
    <source>
        <dbReference type="EMBL" id="PTB97981.1"/>
    </source>
</evidence>
<reference evidence="1 2" key="1">
    <citation type="submission" date="2018-03" db="EMBL/GenBank/DDBJ databases">
        <title>Cross-interface Injection: A General Nanoliter Liquid Handling Method Applied to Single Cells Genome Amplification Automated Nanoliter Liquid Handling Applied to Single Cell Multiple Displacement Amplification.</title>
        <authorList>
            <person name="Yun J."/>
            <person name="Xu P."/>
            <person name="Xu J."/>
            <person name="Dai X."/>
            <person name="Wang Y."/>
            <person name="Zheng X."/>
            <person name="Cao C."/>
            <person name="Yi Q."/>
            <person name="Zhu Y."/>
            <person name="Wang L."/>
            <person name="Dong Z."/>
            <person name="Huang Y."/>
            <person name="Huang L."/>
            <person name="Du W."/>
        </authorList>
    </citation>
    <scope>NUCLEOTIDE SEQUENCE [LARGE SCALE GENOMIC DNA]</scope>
    <source>
        <strain evidence="1 2">Z-D1-2</strain>
    </source>
</reference>
<evidence type="ECO:0000313" key="2">
    <source>
        <dbReference type="Proteomes" id="UP000240608"/>
    </source>
</evidence>
<sequence length="236" mass="27746">MTYIFKIDRDKQKSLKEFIDKVAQSISKDEPNVLEYRNLNRLEGLCYELSKSGWYLDDWKKIDSKILSKIQSLIYGNVKDRIDDLLLPYYQDNVIEIFDRLKTHYPSRKHIFNEANLLLQESRYHGFITLALSLVDGMCIELLGKEYFKTLGKKGNHKLELSEDLDKIRQLGYYFLLKPITEKSAISDFKDAMSKYNDPLNRHEILHGKNVSYGTKINAIKILSFMAFTDYILHLE</sequence>
<gene>
    <name evidence="1" type="ORF">C9994_00015</name>
</gene>
<dbReference type="Proteomes" id="UP000240608">
    <property type="component" value="Unassembled WGS sequence"/>
</dbReference>
<dbReference type="EMBL" id="PYVU01000001">
    <property type="protein sequence ID" value="PTB97981.1"/>
    <property type="molecule type" value="Genomic_DNA"/>
</dbReference>
<name>A0A2T4DVW4_9BACT</name>